<comment type="subunit">
    <text evidence="6">Heterodimer of an alpha and a beta chain.</text>
</comment>
<protein>
    <recommendedName>
        <fullName evidence="10">Methylmalonyl-CoA mutase small subunit</fullName>
        <ecNumber evidence="10">5.4.99.2</ecNumber>
    </recommendedName>
</protein>
<dbReference type="GO" id="GO:0004494">
    <property type="term" value="F:methylmalonyl-CoA mutase activity"/>
    <property type="evidence" value="ECO:0007669"/>
    <property type="project" value="UniProtKB-UniRule"/>
</dbReference>
<evidence type="ECO:0000256" key="5">
    <source>
        <dbReference type="ARBA" id="ARBA00008465"/>
    </source>
</evidence>
<dbReference type="PANTHER" id="PTHR48101:SF4">
    <property type="entry name" value="METHYLMALONYL-COA MUTASE, MITOCHONDRIAL"/>
    <property type="match status" value="1"/>
</dbReference>
<dbReference type="Gene3D" id="3.20.20.240">
    <property type="entry name" value="Methylmalonyl-CoA mutase"/>
    <property type="match status" value="1"/>
</dbReference>
<dbReference type="UniPathway" id="UPA00945">
    <property type="reaction ID" value="UER00910"/>
</dbReference>
<evidence type="ECO:0000313" key="13">
    <source>
        <dbReference type="EMBL" id="OBK91257.1"/>
    </source>
</evidence>
<evidence type="ECO:0000256" key="4">
    <source>
        <dbReference type="ARBA" id="ARBA00005146"/>
    </source>
</evidence>
<dbReference type="NCBIfam" id="TIGR00642">
    <property type="entry name" value="mmCoA_mut_beta"/>
    <property type="match status" value="1"/>
</dbReference>
<dbReference type="AlphaFoldDB" id="A0A1A3U9D8"/>
<dbReference type="EC" id="5.4.99.2" evidence="10"/>
<dbReference type="InterPro" id="IPR004608">
    <property type="entry name" value="MMCoA_mutase_b"/>
</dbReference>
<dbReference type="SUPFAM" id="SSF51703">
    <property type="entry name" value="Cobalamin (vitamin B12)-dependent enzymes"/>
    <property type="match status" value="1"/>
</dbReference>
<dbReference type="Gene3D" id="3.40.50.280">
    <property type="entry name" value="Cobalamin-binding domain"/>
    <property type="match status" value="1"/>
</dbReference>
<comment type="catalytic activity">
    <reaction evidence="1">
        <text>(R)-methylmalonyl-CoA = succinyl-CoA</text>
        <dbReference type="Rhea" id="RHEA:22888"/>
        <dbReference type="ChEBI" id="CHEBI:57292"/>
        <dbReference type="ChEBI" id="CHEBI:57326"/>
        <dbReference type="EC" id="5.4.99.2"/>
    </reaction>
</comment>
<dbReference type="GO" id="GO:0019652">
    <property type="term" value="P:lactate fermentation to propionate and acetate"/>
    <property type="evidence" value="ECO:0007669"/>
    <property type="project" value="InterPro"/>
</dbReference>
<evidence type="ECO:0000259" key="12">
    <source>
        <dbReference type="Pfam" id="PF01642"/>
    </source>
</evidence>
<comment type="function">
    <text evidence="3">Catalyzes the isomerization of succinyl-CoA to methylmalonyl-CoA during synthesis of propionate from tricarboxylic acid-cycle intermediates.</text>
</comment>
<evidence type="ECO:0000256" key="2">
    <source>
        <dbReference type="ARBA" id="ARBA00001922"/>
    </source>
</evidence>
<evidence type="ECO:0000256" key="1">
    <source>
        <dbReference type="ARBA" id="ARBA00000290"/>
    </source>
</evidence>
<evidence type="ECO:0000313" key="14">
    <source>
        <dbReference type="Proteomes" id="UP000093759"/>
    </source>
</evidence>
<dbReference type="PANTHER" id="PTHR48101">
    <property type="entry name" value="METHYLMALONYL-COA MUTASE, MITOCHONDRIAL-RELATED"/>
    <property type="match status" value="1"/>
</dbReference>
<comment type="pathway">
    <text evidence="4">Metabolic intermediate metabolism; propanoyl-CoA degradation; succinyl-CoA from propanoyl-CoA: step 3/3.</text>
</comment>
<keyword evidence="8" id="KW-0413">Isomerase</keyword>
<dbReference type="GO" id="GO:0031419">
    <property type="term" value="F:cobalamin binding"/>
    <property type="evidence" value="ECO:0007669"/>
    <property type="project" value="UniProtKB-KW"/>
</dbReference>
<dbReference type="InterPro" id="IPR016176">
    <property type="entry name" value="Cbl-dep_enz_cat"/>
</dbReference>
<evidence type="ECO:0000256" key="8">
    <source>
        <dbReference type="ARBA" id="ARBA00023235"/>
    </source>
</evidence>
<dbReference type="SUPFAM" id="SSF52242">
    <property type="entry name" value="Cobalamin (vitamin B12)-binding domain"/>
    <property type="match status" value="1"/>
</dbReference>
<comment type="cofactor">
    <cofactor evidence="2">
        <name>adenosylcob(III)alamin</name>
        <dbReference type="ChEBI" id="CHEBI:18408"/>
    </cofactor>
</comment>
<evidence type="ECO:0000256" key="10">
    <source>
        <dbReference type="NCBIfam" id="TIGR00642"/>
    </source>
</evidence>
<evidence type="ECO:0000256" key="11">
    <source>
        <dbReference type="SAM" id="MobiDB-lite"/>
    </source>
</evidence>
<name>A0A1A3U9D8_MYCSD</name>
<gene>
    <name evidence="13" type="ORF">A5648_14280</name>
</gene>
<comment type="similarity">
    <text evidence="5">Belongs to the methylmalonyl-CoA mutase family.</text>
</comment>
<feature type="region of interest" description="Disordered" evidence="11">
    <location>
        <begin position="29"/>
        <end position="48"/>
    </location>
</feature>
<feature type="domain" description="Methylmalonyl-CoA mutase alpha/beta chain catalytic" evidence="12">
    <location>
        <begin position="132"/>
        <end position="479"/>
    </location>
</feature>
<accession>A0A1A3U9D8</accession>
<sequence length="637" mass="65694">MSIDVSAEPAGMEQARARWRAAVAGVLAKSSRREPADIDSETGGEPERLLDTPVQGPDGFAIRALYTAFDALPEHPLPGRWPYVRGADALRDVNTGWKVAEVFPANGLVSGSDTNGAVLGALTEGVSALVVRVGDVGVPAGELRGVFDDVYLQLVPVLVDGAGAGDYTAAAEVMLALVDGLDPDNRANLSVDLGADPLTAPLAGRPAPAIDEVIAAASRAAGQRGVRAIAVNGPALHNLGAGAAEELAGALAAGVAYLRLLTDAGLSVADAARQISFRLAADDDQFMTIAKIRAARRLWARVAEVAGAPESGGAVVHAETSLAMMTQRDPWVNMLRTTLAAFGAGVGGADTVLVRPFDAAIPGGQPGASATFARRIARNTQLLLLEESHLGQVLDPAGGSWFVEDLTEQLAQQAWRLFQQLENHAALGGFEAARDHLAERIAEVAAARADDIAHRRSAITGVNEYPNLDEPPLAVPSGPADASVSAGLRRYAAQFEALRDRSDAHLARTGSRPQVLLLPLGPMAEHNIRTTFAANLLASGGIAVINPGTVDAGQVATAVAEAGSGVAVLCGSDARYGAEAAAVIAAARDAGIDRVYLAGPAKALAGNPDTDPKPDDYLTMKIDAVQALSDLLTRLGA</sequence>
<evidence type="ECO:0000256" key="3">
    <source>
        <dbReference type="ARBA" id="ARBA00003359"/>
    </source>
</evidence>
<keyword evidence="9" id="KW-0170">Cobalt</keyword>
<evidence type="ECO:0000256" key="9">
    <source>
        <dbReference type="ARBA" id="ARBA00023285"/>
    </source>
</evidence>
<dbReference type="RefSeq" id="WP_065022694.1">
    <property type="nucleotide sequence ID" value="NZ_LZMF01000005.1"/>
</dbReference>
<organism evidence="13 14">
    <name type="scientific">Mycolicibacter sinensis (strain JDM601)</name>
    <name type="common">Mycobacterium sinense</name>
    <dbReference type="NCBI Taxonomy" id="875328"/>
    <lineage>
        <taxon>Bacteria</taxon>
        <taxon>Bacillati</taxon>
        <taxon>Actinomycetota</taxon>
        <taxon>Actinomycetes</taxon>
        <taxon>Mycobacteriales</taxon>
        <taxon>Mycobacteriaceae</taxon>
        <taxon>Mycolicibacter</taxon>
    </lineage>
</organism>
<dbReference type="EMBL" id="LZMF01000005">
    <property type="protein sequence ID" value="OBK91257.1"/>
    <property type="molecule type" value="Genomic_DNA"/>
</dbReference>
<proteinExistence type="inferred from homology"/>
<dbReference type="Proteomes" id="UP000093759">
    <property type="component" value="Unassembled WGS sequence"/>
</dbReference>
<dbReference type="GO" id="GO:0046872">
    <property type="term" value="F:metal ion binding"/>
    <property type="evidence" value="ECO:0007669"/>
    <property type="project" value="InterPro"/>
</dbReference>
<keyword evidence="7" id="KW-0846">Cobalamin</keyword>
<reference evidence="14" key="1">
    <citation type="submission" date="2016-06" db="EMBL/GenBank/DDBJ databases">
        <authorList>
            <person name="Sutton G."/>
            <person name="Brinkac L."/>
            <person name="Sanka R."/>
            <person name="Adams M."/>
            <person name="Lau E."/>
            <person name="Garcia-Basteiro A."/>
            <person name="Lopez-Varela E."/>
            <person name="Palencia S."/>
        </authorList>
    </citation>
    <scope>NUCLEOTIDE SEQUENCE [LARGE SCALE GENOMIC DNA]</scope>
    <source>
        <strain evidence="14">1274684.2</strain>
    </source>
</reference>
<evidence type="ECO:0000256" key="6">
    <source>
        <dbReference type="ARBA" id="ARBA00011870"/>
    </source>
</evidence>
<evidence type="ECO:0000256" key="7">
    <source>
        <dbReference type="ARBA" id="ARBA00022628"/>
    </source>
</evidence>
<dbReference type="InterPro" id="IPR036724">
    <property type="entry name" value="Cobalamin-bd_sf"/>
</dbReference>
<comment type="caution">
    <text evidence="13">The sequence shown here is derived from an EMBL/GenBank/DDBJ whole genome shotgun (WGS) entry which is preliminary data.</text>
</comment>
<dbReference type="InterPro" id="IPR006099">
    <property type="entry name" value="MeMalonylCoA_mutase_a/b_cat"/>
</dbReference>
<dbReference type="Pfam" id="PF01642">
    <property type="entry name" value="MM_CoA_mutase"/>
    <property type="match status" value="1"/>
</dbReference>